<evidence type="ECO:0000313" key="1">
    <source>
        <dbReference type="EMBL" id="AKJ29213.1"/>
    </source>
</evidence>
<proteinExistence type="predicted"/>
<evidence type="ECO:0000313" key="2">
    <source>
        <dbReference type="Proteomes" id="UP000035352"/>
    </source>
</evidence>
<gene>
    <name evidence="1" type="ORF">AAW51_2522</name>
</gene>
<dbReference type="AlphaFoldDB" id="A0A0G3BMJ9"/>
<protein>
    <submittedName>
        <fullName evidence="1">Uncharacterized protein</fullName>
    </submittedName>
</protein>
<accession>A0A0G3BMJ9</accession>
<name>A0A0G3BMJ9_9BURK</name>
<dbReference type="EMBL" id="CP011371">
    <property type="protein sequence ID" value="AKJ29213.1"/>
    <property type="molecule type" value="Genomic_DNA"/>
</dbReference>
<dbReference type="KEGG" id="pbh:AAW51_2522"/>
<sequence>MAVFDTPQVLRQRLRIRFALIPRDSATAAIDTPG</sequence>
<reference evidence="1 2" key="1">
    <citation type="submission" date="2015-05" db="EMBL/GenBank/DDBJ databases">
        <authorList>
            <person name="Tang B."/>
            <person name="Yu Y."/>
        </authorList>
    </citation>
    <scope>NUCLEOTIDE SEQUENCE [LARGE SCALE GENOMIC DNA]</scope>
    <source>
        <strain evidence="1 2">DSM 7029</strain>
    </source>
</reference>
<keyword evidence="2" id="KW-1185">Reference proteome</keyword>
<organism evidence="1 2">
    <name type="scientific">Caldimonas brevitalea</name>
    <dbReference type="NCBI Taxonomy" id="413882"/>
    <lineage>
        <taxon>Bacteria</taxon>
        <taxon>Pseudomonadati</taxon>
        <taxon>Pseudomonadota</taxon>
        <taxon>Betaproteobacteria</taxon>
        <taxon>Burkholderiales</taxon>
        <taxon>Sphaerotilaceae</taxon>
        <taxon>Caldimonas</taxon>
    </lineage>
</organism>
<dbReference type="Proteomes" id="UP000035352">
    <property type="component" value="Chromosome"/>
</dbReference>